<dbReference type="Proteomes" id="UP000469670">
    <property type="component" value="Unassembled WGS sequence"/>
</dbReference>
<evidence type="ECO:0000313" key="4">
    <source>
        <dbReference type="Proteomes" id="UP000469670"/>
    </source>
</evidence>
<dbReference type="InterPro" id="IPR000421">
    <property type="entry name" value="FA58C"/>
</dbReference>
<gene>
    <name evidence="3" type="ORF">G3I50_20820</name>
</gene>
<evidence type="ECO:0000313" key="3">
    <source>
        <dbReference type="EMBL" id="NEC20663.1"/>
    </source>
</evidence>
<feature type="non-terminal residue" evidence="3">
    <location>
        <position position="1"/>
    </location>
</feature>
<feature type="domain" description="F5/8 type C" evidence="2">
    <location>
        <begin position="41"/>
        <end position="128"/>
    </location>
</feature>
<comment type="caution">
    <text evidence="3">The sequence shown here is derived from an EMBL/GenBank/DDBJ whole genome shotgun (WGS) entry which is preliminary data.</text>
</comment>
<name>A0A7K3S066_9ACTN</name>
<evidence type="ECO:0000259" key="2">
    <source>
        <dbReference type="Pfam" id="PF00754"/>
    </source>
</evidence>
<dbReference type="Pfam" id="PF00754">
    <property type="entry name" value="F5_F8_type_C"/>
    <property type="match status" value="1"/>
</dbReference>
<organism evidence="3 4">
    <name type="scientific">Streptomyces parvus</name>
    <dbReference type="NCBI Taxonomy" id="66428"/>
    <lineage>
        <taxon>Bacteria</taxon>
        <taxon>Bacillati</taxon>
        <taxon>Actinomycetota</taxon>
        <taxon>Actinomycetes</taxon>
        <taxon>Kitasatosporales</taxon>
        <taxon>Streptomycetaceae</taxon>
        <taxon>Streptomyces</taxon>
    </lineage>
</organism>
<protein>
    <submittedName>
        <fullName evidence="3">Discoidin domain-containing protein</fullName>
    </submittedName>
</protein>
<dbReference type="InterPro" id="IPR008979">
    <property type="entry name" value="Galactose-bd-like_sf"/>
</dbReference>
<reference evidence="3 4" key="1">
    <citation type="submission" date="2020-01" db="EMBL/GenBank/DDBJ databases">
        <title>Insect and environment-associated Actinomycetes.</title>
        <authorList>
            <person name="Currrie C."/>
            <person name="Chevrette M."/>
            <person name="Carlson C."/>
            <person name="Stubbendieck R."/>
            <person name="Wendt-Pienkowski E."/>
        </authorList>
    </citation>
    <scope>NUCLEOTIDE SEQUENCE [LARGE SCALE GENOMIC DNA]</scope>
    <source>
        <strain evidence="3 4">SID7590</strain>
    </source>
</reference>
<sequence>VVRPGRGIEVTVRGAQAYPTTDLALGRAVFPNAPLPTGMSEPSAAVDGDPDTMWRPGRDGRLVVDLGARRAVGRVEAEWSAGRVPGLSVEFSDDGINYRRAGALTGHGRVRSLRATGSPRYVALRVSGTPEGRAGLVRLSVR</sequence>
<dbReference type="EMBL" id="JAAGMP010000918">
    <property type="protein sequence ID" value="NEC20663.1"/>
    <property type="molecule type" value="Genomic_DNA"/>
</dbReference>
<accession>A0A7K3S066</accession>
<dbReference type="SUPFAM" id="SSF49785">
    <property type="entry name" value="Galactose-binding domain-like"/>
    <property type="match status" value="1"/>
</dbReference>
<feature type="region of interest" description="Disordered" evidence="1">
    <location>
        <begin position="34"/>
        <end position="57"/>
    </location>
</feature>
<dbReference type="AlphaFoldDB" id="A0A7K3S066"/>
<proteinExistence type="predicted"/>
<evidence type="ECO:0000256" key="1">
    <source>
        <dbReference type="SAM" id="MobiDB-lite"/>
    </source>
</evidence>
<dbReference type="Gene3D" id="2.60.120.260">
    <property type="entry name" value="Galactose-binding domain-like"/>
    <property type="match status" value="1"/>
</dbReference>
<dbReference type="RefSeq" id="WP_164204465.1">
    <property type="nucleotide sequence ID" value="NZ_JAAGMP010000918.1"/>
</dbReference>